<evidence type="ECO:0000256" key="4">
    <source>
        <dbReference type="ARBA" id="ARBA00023163"/>
    </source>
</evidence>
<keyword evidence="3" id="KW-0238">DNA-binding</keyword>
<evidence type="ECO:0000256" key="2">
    <source>
        <dbReference type="ARBA" id="ARBA00023015"/>
    </source>
</evidence>
<proteinExistence type="inferred from homology"/>
<dbReference type="PANTHER" id="PTHR30537:SF3">
    <property type="entry name" value="TRANSCRIPTIONAL REGULATORY PROTEIN"/>
    <property type="match status" value="1"/>
</dbReference>
<dbReference type="SUPFAM" id="SSF46785">
    <property type="entry name" value="Winged helix' DNA-binding domain"/>
    <property type="match status" value="1"/>
</dbReference>
<organism evidence="6">
    <name type="scientific">uncultured marine bacterium EB0_50A10</name>
    <dbReference type="NCBI Taxonomy" id="415440"/>
    <lineage>
        <taxon>Bacteria</taxon>
        <taxon>environmental samples</taxon>
    </lineage>
</organism>
<feature type="domain" description="HTH lysR-type" evidence="5">
    <location>
        <begin position="2"/>
        <end position="59"/>
    </location>
</feature>
<dbReference type="GO" id="GO:0003700">
    <property type="term" value="F:DNA-binding transcription factor activity"/>
    <property type="evidence" value="ECO:0007669"/>
    <property type="project" value="InterPro"/>
</dbReference>
<dbReference type="InterPro" id="IPR000847">
    <property type="entry name" value="LysR_HTH_N"/>
</dbReference>
<dbReference type="Pfam" id="PF03466">
    <property type="entry name" value="LysR_substrate"/>
    <property type="match status" value="1"/>
</dbReference>
<sequence>MLDWGNLEYFISCANHGTLSGCAKEMGVNHSTVSRKIEKLEKELALKLFERKNSGYTLTTHGHDLYKEVAKIDYKISELKERFIPNPELMDGKLVIYKQGEGGSNMTNLITKLRSRFPNLKIHIMNASDDSDMSTEVYDIGFIGTTRPPEDSIATLLTNIDMRIYGTKDYFDKNKNPIDFEWVAYKRNDKFDTDFIIKSFFKNPNIIVSSNSYQDAHSMVSNGNGVTFLTDLDGESDDRLIPFKKDEYSFQIGFYLIQHELSRSNPIVAAVKKVILENTTDTLQDTNFVSPNSRKNKE</sequence>
<dbReference type="Gene3D" id="3.40.190.290">
    <property type="match status" value="1"/>
</dbReference>
<dbReference type="InterPro" id="IPR036390">
    <property type="entry name" value="WH_DNA-bd_sf"/>
</dbReference>
<dbReference type="AlphaFoldDB" id="A4GJF7"/>
<protein>
    <submittedName>
        <fullName evidence="6">Possible transcriptional regulatory protein</fullName>
    </submittedName>
</protein>
<dbReference type="CDD" id="cd05466">
    <property type="entry name" value="PBP2_LTTR_substrate"/>
    <property type="match status" value="1"/>
</dbReference>
<evidence type="ECO:0000313" key="6">
    <source>
        <dbReference type="EMBL" id="ABL97252.1"/>
    </source>
</evidence>
<dbReference type="GO" id="GO:0006351">
    <property type="term" value="P:DNA-templated transcription"/>
    <property type="evidence" value="ECO:0007669"/>
    <property type="project" value="TreeGrafter"/>
</dbReference>
<accession>A4GJF7</accession>
<dbReference type="GO" id="GO:0043565">
    <property type="term" value="F:sequence-specific DNA binding"/>
    <property type="evidence" value="ECO:0007669"/>
    <property type="project" value="TreeGrafter"/>
</dbReference>
<dbReference type="Pfam" id="PF00126">
    <property type="entry name" value="HTH_1"/>
    <property type="match status" value="1"/>
</dbReference>
<reference evidence="6" key="1">
    <citation type="journal article" date="2007" name="Environ. Microbiol.">
        <title>Proteorhodopsin photosystem gene clusters exhibit co-evolutionary trends and shared ancestry among diverse marine microbial phyla.</title>
        <authorList>
            <person name="McCarren J."/>
            <person name="Delong E.F."/>
        </authorList>
    </citation>
    <scope>NUCLEOTIDE SEQUENCE</scope>
</reference>
<gene>
    <name evidence="6" type="ORF">MBMO_EB0-50A10.0016</name>
</gene>
<comment type="similarity">
    <text evidence="1">Belongs to the LysR transcriptional regulatory family.</text>
</comment>
<evidence type="ECO:0000256" key="1">
    <source>
        <dbReference type="ARBA" id="ARBA00009437"/>
    </source>
</evidence>
<keyword evidence="2" id="KW-0805">Transcription regulation</keyword>
<dbReference type="Gene3D" id="1.10.10.10">
    <property type="entry name" value="Winged helix-like DNA-binding domain superfamily/Winged helix DNA-binding domain"/>
    <property type="match status" value="1"/>
</dbReference>
<name>A4GJF7_9BACT</name>
<keyword evidence="4" id="KW-0804">Transcription</keyword>
<dbReference type="EMBL" id="EF107100">
    <property type="protein sequence ID" value="ABL97252.1"/>
    <property type="molecule type" value="Genomic_DNA"/>
</dbReference>
<evidence type="ECO:0000259" key="5">
    <source>
        <dbReference type="PROSITE" id="PS50931"/>
    </source>
</evidence>
<evidence type="ECO:0000256" key="3">
    <source>
        <dbReference type="ARBA" id="ARBA00023125"/>
    </source>
</evidence>
<dbReference type="InterPro" id="IPR036388">
    <property type="entry name" value="WH-like_DNA-bd_sf"/>
</dbReference>
<dbReference type="PROSITE" id="PS50931">
    <property type="entry name" value="HTH_LYSR"/>
    <property type="match status" value="1"/>
</dbReference>
<dbReference type="SUPFAM" id="SSF53850">
    <property type="entry name" value="Periplasmic binding protein-like II"/>
    <property type="match status" value="1"/>
</dbReference>
<dbReference type="PANTHER" id="PTHR30537">
    <property type="entry name" value="HTH-TYPE TRANSCRIPTIONAL REGULATOR"/>
    <property type="match status" value="1"/>
</dbReference>
<dbReference type="InterPro" id="IPR005119">
    <property type="entry name" value="LysR_subst-bd"/>
</dbReference>
<dbReference type="InterPro" id="IPR058163">
    <property type="entry name" value="LysR-type_TF_proteobact-type"/>
</dbReference>